<dbReference type="InterPro" id="IPR030678">
    <property type="entry name" value="Peptide/Ni-bd"/>
</dbReference>
<feature type="signal peptide" evidence="2">
    <location>
        <begin position="1"/>
        <end position="25"/>
    </location>
</feature>
<keyword evidence="1 2" id="KW-0732">Signal</keyword>
<evidence type="ECO:0000259" key="3">
    <source>
        <dbReference type="Pfam" id="PF00496"/>
    </source>
</evidence>
<dbReference type="RefSeq" id="WP_205157249.1">
    <property type="nucleotide sequence ID" value="NZ_JAFEUM010000001.1"/>
</dbReference>
<accession>A0ABS2HEZ7</accession>
<dbReference type="InterPro" id="IPR000914">
    <property type="entry name" value="SBP_5_dom"/>
</dbReference>
<feature type="chain" id="PRO_5045166461" evidence="2">
    <location>
        <begin position="26"/>
        <end position="608"/>
    </location>
</feature>
<sequence length="608" mass="69923">MEMKRLTKSTLAATITLVLSSMANAAVVETTRLYTFGEPKYAEGFKHFDYVNPNAPKGGNVIYGATGTYDNFNRYSQRGNFGAGIIELYDGLMYSPSDEIDVTYGLIAQKIRYSDDFMWMEVDVHPDAKFHDGVKITANDIAFTYQKFWDQGVPFYKELYKKVKSVVALDDKTARIEMNEADKEVLFSLVQGMQVLPEHYWKDKNLSEPLSEPPLGSGAYKIGSYKSGQSITYTLVDDYWATDHPVNIGRNNFGSYTYDYYRDATVQLEAFKAGEIDLRSENISKNWATAYTGSNFDKGYIIKEELVDDTPQRMQGYVFNTEKPYLSDIRVREAITLLLDFEWMNKNLFYDQYKRTRSYFQNTEYEAKGLPSEEEIAVLTPIKDKIPERVFTDEYVMPVTDGSGRIRTQLREALQLFKAAGFEVKDGVMVNVATNEPLKLELIAYSPSTERISGSFQKNLKAAGIDLSIRMIDTTQYLKRWHERDYDLVFSSYSANPYPSSGLLQRWHSDYLDSTYNQAGVTDEAIDYLVDQIVDAQEEPEKLKVLGPALDRVLQWNYFAIPTWYSGIYRIATWDKFSRPEVMPKYDVGIDTWWIDAEKASKLPEKRR</sequence>
<dbReference type="PIRSF" id="PIRSF002741">
    <property type="entry name" value="MppA"/>
    <property type="match status" value="1"/>
</dbReference>
<evidence type="ECO:0000313" key="4">
    <source>
        <dbReference type="EMBL" id="MBM7035666.1"/>
    </source>
</evidence>
<dbReference type="CDD" id="cd08497">
    <property type="entry name" value="MbnE-like"/>
    <property type="match status" value="1"/>
</dbReference>
<evidence type="ECO:0000256" key="2">
    <source>
        <dbReference type="SAM" id="SignalP"/>
    </source>
</evidence>
<dbReference type="PANTHER" id="PTHR30290">
    <property type="entry name" value="PERIPLASMIC BINDING COMPONENT OF ABC TRANSPORTER"/>
    <property type="match status" value="1"/>
</dbReference>
<gene>
    <name evidence="4" type="ORF">JQC93_04530</name>
</gene>
<evidence type="ECO:0000256" key="1">
    <source>
        <dbReference type="ARBA" id="ARBA00022729"/>
    </source>
</evidence>
<proteinExistence type="predicted"/>
<comment type="caution">
    <text evidence="4">The sequence shown here is derived from an EMBL/GenBank/DDBJ whole genome shotgun (WGS) entry which is preliminary data.</text>
</comment>
<dbReference type="InterPro" id="IPR039424">
    <property type="entry name" value="SBP_5"/>
</dbReference>
<dbReference type="Pfam" id="PF00496">
    <property type="entry name" value="SBP_bac_5"/>
    <property type="match status" value="1"/>
</dbReference>
<feature type="domain" description="Solute-binding protein family 5" evidence="3">
    <location>
        <begin position="106"/>
        <end position="509"/>
    </location>
</feature>
<dbReference type="EMBL" id="JAFEUM010000001">
    <property type="protein sequence ID" value="MBM7035666.1"/>
    <property type="molecule type" value="Genomic_DNA"/>
</dbReference>
<dbReference type="Gene3D" id="3.10.105.10">
    <property type="entry name" value="Dipeptide-binding Protein, Domain 3"/>
    <property type="match status" value="1"/>
</dbReference>
<reference evidence="4 5" key="1">
    <citation type="submission" date="2021-02" db="EMBL/GenBank/DDBJ databases">
        <authorList>
            <person name="Park J.-S."/>
        </authorList>
    </citation>
    <scope>NUCLEOTIDE SEQUENCE [LARGE SCALE GENOMIC DNA]</scope>
    <source>
        <strain evidence="4 5">188UL20-2</strain>
    </source>
</reference>
<dbReference type="Gene3D" id="3.40.190.10">
    <property type="entry name" value="Periplasmic binding protein-like II"/>
    <property type="match status" value="1"/>
</dbReference>
<name>A0ABS2HEZ7_9VIBR</name>
<dbReference type="SUPFAM" id="SSF53850">
    <property type="entry name" value="Periplasmic binding protein-like II"/>
    <property type="match status" value="1"/>
</dbReference>
<evidence type="ECO:0000313" key="5">
    <source>
        <dbReference type="Proteomes" id="UP000809621"/>
    </source>
</evidence>
<dbReference type="PANTHER" id="PTHR30290:SF64">
    <property type="entry name" value="ABC TRANSPORTER PERIPLASMIC BINDING PROTEIN"/>
    <property type="match status" value="1"/>
</dbReference>
<protein>
    <submittedName>
        <fullName evidence="4">ABC transporter substrate-binding protein</fullName>
    </submittedName>
</protein>
<keyword evidence="5" id="KW-1185">Reference proteome</keyword>
<organism evidence="4 5">
    <name type="scientific">Vibrio ulleungensis</name>
    <dbReference type="NCBI Taxonomy" id="2807619"/>
    <lineage>
        <taxon>Bacteria</taxon>
        <taxon>Pseudomonadati</taxon>
        <taxon>Pseudomonadota</taxon>
        <taxon>Gammaproteobacteria</taxon>
        <taxon>Vibrionales</taxon>
        <taxon>Vibrionaceae</taxon>
        <taxon>Vibrio</taxon>
    </lineage>
</organism>
<dbReference type="Proteomes" id="UP000809621">
    <property type="component" value="Unassembled WGS sequence"/>
</dbReference>